<dbReference type="SUPFAM" id="SSF51735">
    <property type="entry name" value="NAD(P)-binding Rossmann-fold domains"/>
    <property type="match status" value="1"/>
</dbReference>
<evidence type="ECO:0000313" key="2">
    <source>
        <dbReference type="EMBL" id="GAA4396794.1"/>
    </source>
</evidence>
<proteinExistence type="predicted"/>
<dbReference type="InterPro" id="IPR051606">
    <property type="entry name" value="Polyketide_Oxido-like"/>
</dbReference>
<keyword evidence="3" id="KW-1185">Reference proteome</keyword>
<dbReference type="EMBL" id="BAABHB010000001">
    <property type="protein sequence ID" value="GAA4396794.1"/>
    <property type="molecule type" value="Genomic_DNA"/>
</dbReference>
<evidence type="ECO:0000259" key="1">
    <source>
        <dbReference type="Pfam" id="PF13460"/>
    </source>
</evidence>
<gene>
    <name evidence="2" type="ORF">GCM10023187_05330</name>
</gene>
<organism evidence="2 3">
    <name type="scientific">Nibrella viscosa</name>
    <dbReference type="NCBI Taxonomy" id="1084524"/>
    <lineage>
        <taxon>Bacteria</taxon>
        <taxon>Pseudomonadati</taxon>
        <taxon>Bacteroidota</taxon>
        <taxon>Cytophagia</taxon>
        <taxon>Cytophagales</taxon>
        <taxon>Spirosomataceae</taxon>
        <taxon>Nibrella</taxon>
    </lineage>
</organism>
<dbReference type="PANTHER" id="PTHR43355:SF2">
    <property type="entry name" value="FLAVIN REDUCTASE (NADPH)"/>
    <property type="match status" value="1"/>
</dbReference>
<dbReference type="InterPro" id="IPR016040">
    <property type="entry name" value="NAD(P)-bd_dom"/>
</dbReference>
<reference evidence="3" key="1">
    <citation type="journal article" date="2019" name="Int. J. Syst. Evol. Microbiol.">
        <title>The Global Catalogue of Microorganisms (GCM) 10K type strain sequencing project: providing services to taxonomists for standard genome sequencing and annotation.</title>
        <authorList>
            <consortium name="The Broad Institute Genomics Platform"/>
            <consortium name="The Broad Institute Genome Sequencing Center for Infectious Disease"/>
            <person name="Wu L."/>
            <person name="Ma J."/>
        </authorList>
    </citation>
    <scope>NUCLEOTIDE SEQUENCE [LARGE SCALE GENOMIC DNA]</scope>
    <source>
        <strain evidence="3">JCM 17925</strain>
    </source>
</reference>
<dbReference type="PANTHER" id="PTHR43355">
    <property type="entry name" value="FLAVIN REDUCTASE (NADPH)"/>
    <property type="match status" value="1"/>
</dbReference>
<dbReference type="InterPro" id="IPR036291">
    <property type="entry name" value="NAD(P)-bd_dom_sf"/>
</dbReference>
<dbReference type="RefSeq" id="WP_345263679.1">
    <property type="nucleotide sequence ID" value="NZ_BAABHB010000001.1"/>
</dbReference>
<accession>A0ABP8JVU6</accession>
<dbReference type="Proteomes" id="UP001500936">
    <property type="component" value="Unassembled WGS sequence"/>
</dbReference>
<protein>
    <submittedName>
        <fullName evidence="2">NAD(P)H-binding protein</fullName>
    </submittedName>
</protein>
<feature type="domain" description="NAD(P)-binding" evidence="1">
    <location>
        <begin position="13"/>
        <end position="201"/>
    </location>
</feature>
<name>A0ABP8JVU6_9BACT</name>
<evidence type="ECO:0000313" key="3">
    <source>
        <dbReference type="Proteomes" id="UP001500936"/>
    </source>
</evidence>
<dbReference type="Pfam" id="PF13460">
    <property type="entry name" value="NAD_binding_10"/>
    <property type="match status" value="1"/>
</dbReference>
<dbReference type="Gene3D" id="3.40.50.720">
    <property type="entry name" value="NAD(P)-binding Rossmann-like Domain"/>
    <property type="match status" value="1"/>
</dbReference>
<sequence length="216" mass="23937">MTIHTDSIIAILGGSGKAGRPLVTETLAAGYRVRLLLRQPQAFNLTHERLDVIQGDVRDPDSLFSLLQGSTALLSTLGHTRGEVTPTIAIATSNYVAAMEQLGVSRCVVVTSLFATGHEQVDEKTQQAAEYMQQHYPLFMDDRRLEFRLLSESRLDWTYVRVPLIVQQPAVGGVVVNLNHLPGQQITAVDLARFLISQLTDTRYIRQAPFIASRPE</sequence>
<comment type="caution">
    <text evidence="2">The sequence shown here is derived from an EMBL/GenBank/DDBJ whole genome shotgun (WGS) entry which is preliminary data.</text>
</comment>